<dbReference type="RefSeq" id="WP_044038935.1">
    <property type="nucleotide sequence ID" value="NZ_HG917868.1"/>
</dbReference>
<dbReference type="KEGG" id="clt:CM240_2039"/>
<gene>
    <name evidence="1" type="ORF">CM240_2039</name>
</gene>
<name>W6S4C8_9CLOT</name>
<dbReference type="HOGENOM" id="CLU_1575731_0_0_9"/>
<proteinExistence type="predicted"/>
<sequence length="169" mass="20222">MEKQVFDVMMKLSSPNKFTTKNLDFREKYSDIFAAMEYFNYRCANKKVRILDVKVDYIQVRLDIVSKDGDVTPIRQLSAMSRYLYSQCGWSKYSNLKHRLFYIYMWQEREYDQYSIDAVINEKQRASKAISDEEMLNFLGLIVKNQEMGDKERKKKILGEVKSILLRYI</sequence>
<keyword evidence="2" id="KW-1185">Reference proteome</keyword>
<reference evidence="1 2" key="1">
    <citation type="submission" date="2013-11" db="EMBL/GenBank/DDBJ databases">
        <title>Complete genome sequence of Clostridum sp. M2/40.</title>
        <authorList>
            <person name="Wibberg D."/>
            <person name="Puehler A."/>
            <person name="Schlueter A."/>
        </authorList>
    </citation>
    <scope>NUCLEOTIDE SEQUENCE [LARGE SCALE GENOMIC DNA]</scope>
    <source>
        <strain evidence="2">M2/40</strain>
    </source>
</reference>
<dbReference type="Proteomes" id="UP000019426">
    <property type="component" value="Chromosome M2/40_rep1"/>
</dbReference>
<evidence type="ECO:0000313" key="1">
    <source>
        <dbReference type="EMBL" id="CDM69197.1"/>
    </source>
</evidence>
<dbReference type="AlphaFoldDB" id="W6S4C8"/>
<evidence type="ECO:0000313" key="2">
    <source>
        <dbReference type="Proteomes" id="UP000019426"/>
    </source>
</evidence>
<dbReference type="EMBL" id="HG917868">
    <property type="protein sequence ID" value="CDM69197.1"/>
    <property type="molecule type" value="Genomic_DNA"/>
</dbReference>
<accession>W6S4C8</accession>
<organism evidence="1 2">
    <name type="scientific">Clostridium bornimense</name>
    <dbReference type="NCBI Taxonomy" id="1216932"/>
    <lineage>
        <taxon>Bacteria</taxon>
        <taxon>Bacillati</taxon>
        <taxon>Bacillota</taxon>
        <taxon>Clostridia</taxon>
        <taxon>Eubacteriales</taxon>
        <taxon>Clostridiaceae</taxon>
        <taxon>Clostridium</taxon>
    </lineage>
</organism>
<dbReference type="PATRIC" id="fig|1216932.3.peg.2040"/>
<protein>
    <submittedName>
        <fullName evidence="1">Uncharacterized protein</fullName>
    </submittedName>
</protein>